<evidence type="ECO:0000256" key="7">
    <source>
        <dbReference type="PIRSR" id="PIRSR001084-1"/>
    </source>
</evidence>
<keyword evidence="9" id="KW-0862">Zinc</keyword>
<keyword evidence="14" id="KW-1185">Reference proteome</keyword>
<comment type="caution">
    <text evidence="13">The sequence shown here is derived from an EMBL/GenBank/DDBJ whole genome shotgun (WGS) entry which is preliminary data.</text>
</comment>
<feature type="binding site" evidence="8">
    <location>
        <position position="157"/>
    </location>
    <ligand>
        <name>substrate</name>
    </ligand>
</feature>
<comment type="similarity">
    <text evidence="2 6">Belongs to the glycosyl hydrolase 42 family.</text>
</comment>
<evidence type="ECO:0000256" key="1">
    <source>
        <dbReference type="ARBA" id="ARBA00001412"/>
    </source>
</evidence>
<dbReference type="InterPro" id="IPR003476">
    <property type="entry name" value="Glyco_hydro_42"/>
</dbReference>
<feature type="binding site" evidence="8">
    <location>
        <position position="331"/>
    </location>
    <ligand>
        <name>substrate</name>
    </ligand>
</feature>
<dbReference type="EC" id="3.2.1.23" evidence="3 6"/>
<feature type="domain" description="Beta-galactosidase trimerisation" evidence="11">
    <location>
        <begin position="412"/>
        <end position="618"/>
    </location>
</feature>
<dbReference type="SUPFAM" id="SSF51445">
    <property type="entry name" value="(Trans)glycosidases"/>
    <property type="match status" value="1"/>
</dbReference>
<dbReference type="InterPro" id="IPR013780">
    <property type="entry name" value="Glyco_hydro_b"/>
</dbReference>
<dbReference type="GO" id="GO:0009341">
    <property type="term" value="C:beta-galactosidase complex"/>
    <property type="evidence" value="ECO:0007669"/>
    <property type="project" value="InterPro"/>
</dbReference>
<evidence type="ECO:0000256" key="9">
    <source>
        <dbReference type="PIRSR" id="PIRSR001084-3"/>
    </source>
</evidence>
<evidence type="ECO:0000256" key="6">
    <source>
        <dbReference type="PIRNR" id="PIRNR001084"/>
    </source>
</evidence>
<feature type="domain" description="Beta-galactosidase C-terminal" evidence="12">
    <location>
        <begin position="629"/>
        <end position="686"/>
    </location>
</feature>
<evidence type="ECO:0000259" key="10">
    <source>
        <dbReference type="Pfam" id="PF02449"/>
    </source>
</evidence>
<evidence type="ECO:0000259" key="11">
    <source>
        <dbReference type="Pfam" id="PF08532"/>
    </source>
</evidence>
<feature type="binding site" evidence="9">
    <location>
        <position position="123"/>
    </location>
    <ligand>
        <name>Zn(2+)</name>
        <dbReference type="ChEBI" id="CHEBI:29105"/>
    </ligand>
</feature>
<evidence type="ECO:0000256" key="4">
    <source>
        <dbReference type="ARBA" id="ARBA00022801"/>
    </source>
</evidence>
<dbReference type="EMBL" id="SNYJ01000004">
    <property type="protein sequence ID" value="TDQ41125.1"/>
    <property type="molecule type" value="Genomic_DNA"/>
</dbReference>
<dbReference type="InterPro" id="IPR013738">
    <property type="entry name" value="Beta_galactosidase_Trimer"/>
</dbReference>
<feature type="active site" description="Nucleophile" evidence="7">
    <location>
        <position position="323"/>
    </location>
</feature>
<dbReference type="GO" id="GO:0046872">
    <property type="term" value="F:metal ion binding"/>
    <property type="evidence" value="ECO:0007669"/>
    <property type="project" value="UniProtKB-KW"/>
</dbReference>
<evidence type="ECO:0000256" key="3">
    <source>
        <dbReference type="ARBA" id="ARBA00012756"/>
    </source>
</evidence>
<dbReference type="PIRSF" id="PIRSF001084">
    <property type="entry name" value="B-galactosidase"/>
    <property type="match status" value="1"/>
</dbReference>
<keyword evidence="5 6" id="KW-0326">Glycosidase</keyword>
<evidence type="ECO:0000256" key="8">
    <source>
        <dbReference type="PIRSR" id="PIRSR001084-2"/>
    </source>
</evidence>
<feature type="binding site" evidence="8">
    <location>
        <position position="119"/>
    </location>
    <ligand>
        <name>substrate</name>
    </ligand>
</feature>
<evidence type="ECO:0000256" key="2">
    <source>
        <dbReference type="ARBA" id="ARBA00005940"/>
    </source>
</evidence>
<keyword evidence="9" id="KW-0479">Metal-binding</keyword>
<dbReference type="Gene3D" id="3.40.50.880">
    <property type="match status" value="1"/>
</dbReference>
<evidence type="ECO:0000313" key="14">
    <source>
        <dbReference type="Proteomes" id="UP000295632"/>
    </source>
</evidence>
<dbReference type="Gene3D" id="2.60.40.1180">
    <property type="entry name" value="Golgi alpha-mannosidase II"/>
    <property type="match status" value="1"/>
</dbReference>
<gene>
    <name evidence="13" type="ORF">EV213_104123</name>
</gene>
<dbReference type="PANTHER" id="PTHR36447">
    <property type="entry name" value="BETA-GALACTOSIDASE GANA"/>
    <property type="match status" value="1"/>
</dbReference>
<evidence type="ECO:0000259" key="12">
    <source>
        <dbReference type="Pfam" id="PF08533"/>
    </source>
</evidence>
<name>A0A4R6U8Z2_9BACI</name>
<comment type="catalytic activity">
    <reaction evidence="1 6">
        <text>Hydrolysis of terminal non-reducing beta-D-galactose residues in beta-D-galactosides.</text>
        <dbReference type="EC" id="3.2.1.23"/>
    </reaction>
</comment>
<dbReference type="InterPro" id="IPR029062">
    <property type="entry name" value="Class_I_gatase-like"/>
</dbReference>
<dbReference type="GO" id="GO:0006012">
    <property type="term" value="P:galactose metabolic process"/>
    <property type="evidence" value="ECO:0007669"/>
    <property type="project" value="InterPro"/>
</dbReference>
<accession>A0A4R6U8Z2</accession>
<dbReference type="Pfam" id="PF08533">
    <property type="entry name" value="Glyco_hydro_42C"/>
    <property type="match status" value="1"/>
</dbReference>
<dbReference type="InterPro" id="IPR013739">
    <property type="entry name" value="Beta_galactosidase_C"/>
</dbReference>
<dbReference type="AlphaFoldDB" id="A0A4R6U8Z2"/>
<dbReference type="SUPFAM" id="SSF52317">
    <property type="entry name" value="Class I glutamine amidotransferase-like"/>
    <property type="match status" value="1"/>
</dbReference>
<dbReference type="GO" id="GO:0004565">
    <property type="term" value="F:beta-galactosidase activity"/>
    <property type="evidence" value="ECO:0007669"/>
    <property type="project" value="UniProtKB-EC"/>
</dbReference>
<dbReference type="OrthoDB" id="9800974at2"/>
<dbReference type="Pfam" id="PF02449">
    <property type="entry name" value="Glyco_hydro_42"/>
    <property type="match status" value="1"/>
</dbReference>
<dbReference type="InterPro" id="IPR013529">
    <property type="entry name" value="Glyco_hydro_42_N"/>
</dbReference>
<feature type="active site" description="Proton donor" evidence="7">
    <location>
        <position position="158"/>
    </location>
</feature>
<dbReference type="RefSeq" id="WP_133579726.1">
    <property type="nucleotide sequence ID" value="NZ_SNYJ01000004.1"/>
</dbReference>
<evidence type="ECO:0000256" key="5">
    <source>
        <dbReference type="ARBA" id="ARBA00023295"/>
    </source>
</evidence>
<protein>
    <recommendedName>
        <fullName evidence="3 6">Beta-galactosidase</fullName>
        <shortName evidence="6">Beta-gal</shortName>
        <ecNumber evidence="3 6">3.2.1.23</ecNumber>
    </recommendedName>
</protein>
<feature type="binding site" evidence="9">
    <location>
        <position position="165"/>
    </location>
    <ligand>
        <name>Zn(2+)</name>
        <dbReference type="ChEBI" id="CHEBI:29105"/>
    </ligand>
</feature>
<evidence type="ECO:0000313" key="13">
    <source>
        <dbReference type="EMBL" id="TDQ41125.1"/>
    </source>
</evidence>
<sequence length="690" mass="79341">MTKKWTTIHPNVKGMMHGGDYNPDQWQHLPEAIDEDFRLMKLAHANAFSVNIFGWSALEREEGVYTFGWLDDIMDRLAEQGAHAILATPSGARPAWMSEKYPEVLRIEENRKRNLHGRRHNHCFTSPVYRQKTQEMNRMLAERYKNHPALVMWHVSNEYSGTCHCDLCQAAFRQWLKQKYNNDLDQLNKAWWTGFWSHTYTSWEQIESPAPHGENEVHALTLDWRRFTTDQTVDFYRNEIAPLREITPDIPLTTNFMGNYPRMKPFVGLNYAKFANDIDVISWDAYPAWHNPWQSNAELARDVAFVHNLYRSMKGGKPFLILECTPSFVNWQKVNKAKRPGMHLLSSLQSIAHGSDSVMYFQWRKGLGSSEKFHGAVVDHTGRDDTRVFRDVAEVGKSLGQLSDVAGTSVEANVAIVFDWENEWAIQDAQGFATEDKKYIETLEEHYRYFWERGISVDVITPNQSMDDYKLIICPMLYMIPEGFAEKTEAYVQNGGTFVTTYATGLVNETDLAFTTGGPGPFQKLLGIRTEEIDTLYPEETREIVTTKGVKYKAQEYCELIHAEDAESIAFFTSDFYADQPAATVRTHGKGKAYYIASRNEESFQDAFYEGVAKDLDINTPYGIVVPKGVSLQVRTDGDWDYLFVMNFSESPQRVQLGEQVFEDMLAETTSSNTLHLEKYGVRVLKTKRN</sequence>
<feature type="binding site" evidence="9">
    <location>
        <position position="163"/>
    </location>
    <ligand>
        <name>Zn(2+)</name>
        <dbReference type="ChEBI" id="CHEBI:29105"/>
    </ligand>
</feature>
<dbReference type="Pfam" id="PF08532">
    <property type="entry name" value="Glyco_hydro_42M"/>
    <property type="match status" value="1"/>
</dbReference>
<dbReference type="Gene3D" id="3.20.20.80">
    <property type="entry name" value="Glycosidases"/>
    <property type="match status" value="1"/>
</dbReference>
<dbReference type="Proteomes" id="UP000295632">
    <property type="component" value="Unassembled WGS sequence"/>
</dbReference>
<reference evidence="13 14" key="1">
    <citation type="submission" date="2019-03" db="EMBL/GenBank/DDBJ databases">
        <title>Genomic Encyclopedia of Type Strains, Phase IV (KMG-IV): sequencing the most valuable type-strain genomes for metagenomic binning, comparative biology and taxonomic classification.</title>
        <authorList>
            <person name="Goeker M."/>
        </authorList>
    </citation>
    <scope>NUCLEOTIDE SEQUENCE [LARGE SCALE GENOMIC DNA]</scope>
    <source>
        <strain evidence="13 14">DSM 28697</strain>
    </source>
</reference>
<dbReference type="PANTHER" id="PTHR36447:SF1">
    <property type="entry name" value="BETA-GALACTOSIDASE GANA"/>
    <property type="match status" value="1"/>
</dbReference>
<organism evidence="13 14">
    <name type="scientific">Aureibacillus halotolerans</name>
    <dbReference type="NCBI Taxonomy" id="1508390"/>
    <lineage>
        <taxon>Bacteria</taxon>
        <taxon>Bacillati</taxon>
        <taxon>Bacillota</taxon>
        <taxon>Bacilli</taxon>
        <taxon>Bacillales</taxon>
        <taxon>Bacillaceae</taxon>
        <taxon>Aureibacillus</taxon>
    </lineage>
</organism>
<dbReference type="InterPro" id="IPR017853">
    <property type="entry name" value="GH"/>
</dbReference>
<keyword evidence="4 6" id="KW-0378">Hydrolase</keyword>
<dbReference type="CDD" id="cd03143">
    <property type="entry name" value="A4_beta-galactosidase_middle_domain"/>
    <property type="match status" value="1"/>
</dbReference>
<feature type="domain" description="Glycoside hydrolase family 42 N-terminal" evidence="10">
    <location>
        <begin position="20"/>
        <end position="401"/>
    </location>
</feature>
<feature type="binding site" evidence="9">
    <location>
        <position position="168"/>
    </location>
    <ligand>
        <name>Zn(2+)</name>
        <dbReference type="ChEBI" id="CHEBI:29105"/>
    </ligand>
</feature>
<proteinExistence type="inferred from homology"/>